<dbReference type="Proteomes" id="UP000886744">
    <property type="component" value="Unassembled WGS sequence"/>
</dbReference>
<dbReference type="GO" id="GO:0044874">
    <property type="term" value="P:lipoprotein localization to outer membrane"/>
    <property type="evidence" value="ECO:0007669"/>
    <property type="project" value="TreeGrafter"/>
</dbReference>
<evidence type="ECO:0000256" key="3">
    <source>
        <dbReference type="ARBA" id="ARBA00022475"/>
    </source>
</evidence>
<evidence type="ECO:0000256" key="4">
    <source>
        <dbReference type="ARBA" id="ARBA00022692"/>
    </source>
</evidence>
<reference evidence="9" key="1">
    <citation type="submission" date="2020-10" db="EMBL/GenBank/DDBJ databases">
        <authorList>
            <person name="Gilroy R."/>
        </authorList>
    </citation>
    <scope>NUCLEOTIDE SEQUENCE</scope>
    <source>
        <strain evidence="9">ChiHjej13B12-12457</strain>
    </source>
</reference>
<feature type="transmembrane region" description="Helical" evidence="7">
    <location>
        <begin position="6"/>
        <end position="22"/>
    </location>
</feature>
<evidence type="ECO:0000256" key="1">
    <source>
        <dbReference type="ARBA" id="ARBA00004651"/>
    </source>
</evidence>
<gene>
    <name evidence="9" type="ORF">IAC94_00885</name>
</gene>
<evidence type="ECO:0000313" key="10">
    <source>
        <dbReference type="Proteomes" id="UP000886744"/>
    </source>
</evidence>
<evidence type="ECO:0000256" key="5">
    <source>
        <dbReference type="ARBA" id="ARBA00022989"/>
    </source>
</evidence>
<comment type="similarity">
    <text evidence="2">Belongs to the ABC-4 integral membrane protein family. LolC/E subfamily.</text>
</comment>
<comment type="subcellular location">
    <subcellularLocation>
        <location evidence="1">Cell membrane</location>
        <topology evidence="1">Multi-pass membrane protein</topology>
    </subcellularLocation>
</comment>
<evidence type="ECO:0000259" key="8">
    <source>
        <dbReference type="Pfam" id="PF02687"/>
    </source>
</evidence>
<organism evidence="9 10">
    <name type="scientific">Candidatus Coprenecus avistercoris</name>
    <dbReference type="NCBI Taxonomy" id="2840730"/>
    <lineage>
        <taxon>Bacteria</taxon>
        <taxon>Pseudomonadati</taxon>
        <taxon>Bacteroidota</taxon>
        <taxon>Bacteroidia</taxon>
        <taxon>Bacteroidales</taxon>
        <taxon>Rikenellaceae</taxon>
        <taxon>Rikenellaceae incertae sedis</taxon>
        <taxon>Candidatus Coprenecus</taxon>
    </lineage>
</organism>
<protein>
    <submittedName>
        <fullName evidence="9">FtsX-like permease family protein</fullName>
    </submittedName>
</protein>
<dbReference type="InterPro" id="IPR051447">
    <property type="entry name" value="Lipoprotein-release_system"/>
</dbReference>
<dbReference type="Pfam" id="PF02687">
    <property type="entry name" value="FtsX"/>
    <property type="match status" value="1"/>
</dbReference>
<evidence type="ECO:0000256" key="6">
    <source>
        <dbReference type="ARBA" id="ARBA00023136"/>
    </source>
</evidence>
<keyword evidence="3" id="KW-1003">Cell membrane</keyword>
<keyword evidence="6 7" id="KW-0472">Membrane</keyword>
<dbReference type="PANTHER" id="PTHR30489">
    <property type="entry name" value="LIPOPROTEIN-RELEASING SYSTEM TRANSMEMBRANE PROTEIN LOLE"/>
    <property type="match status" value="1"/>
</dbReference>
<keyword evidence="4 7" id="KW-0812">Transmembrane</keyword>
<feature type="non-terminal residue" evidence="9">
    <location>
        <position position="1"/>
    </location>
</feature>
<accession>A0A9D1J5Y8</accession>
<evidence type="ECO:0000256" key="7">
    <source>
        <dbReference type="SAM" id="Phobius"/>
    </source>
</evidence>
<proteinExistence type="inferred from homology"/>
<evidence type="ECO:0000256" key="2">
    <source>
        <dbReference type="ARBA" id="ARBA00005236"/>
    </source>
</evidence>
<evidence type="ECO:0000313" key="9">
    <source>
        <dbReference type="EMBL" id="HIR62065.1"/>
    </source>
</evidence>
<comment type="caution">
    <text evidence="9">The sequence shown here is derived from an EMBL/GenBank/DDBJ whole genome shotgun (WGS) entry which is preliminary data.</text>
</comment>
<reference evidence="9" key="2">
    <citation type="journal article" date="2021" name="PeerJ">
        <title>Extensive microbial diversity within the chicken gut microbiome revealed by metagenomics and culture.</title>
        <authorList>
            <person name="Gilroy R."/>
            <person name="Ravi A."/>
            <person name="Getino M."/>
            <person name="Pursley I."/>
            <person name="Horton D.L."/>
            <person name="Alikhan N.F."/>
            <person name="Baker D."/>
            <person name="Gharbi K."/>
            <person name="Hall N."/>
            <person name="Watson M."/>
            <person name="Adriaenssens E.M."/>
            <person name="Foster-Nyarko E."/>
            <person name="Jarju S."/>
            <person name="Secka A."/>
            <person name="Antonio M."/>
            <person name="Oren A."/>
            <person name="Chaudhuri R.R."/>
            <person name="La Ragione R."/>
            <person name="Hildebrand F."/>
            <person name="Pallen M.J."/>
        </authorList>
    </citation>
    <scope>NUCLEOTIDE SEQUENCE</scope>
    <source>
        <strain evidence="9">ChiHjej13B12-12457</strain>
    </source>
</reference>
<dbReference type="InterPro" id="IPR003838">
    <property type="entry name" value="ABC3_permease_C"/>
</dbReference>
<feature type="domain" description="ABC3 transporter permease C-terminal" evidence="8">
    <location>
        <begin position="1"/>
        <end position="121"/>
    </location>
</feature>
<dbReference type="AlphaFoldDB" id="A0A9D1J5Y8"/>
<feature type="transmembrane region" description="Helical" evidence="7">
    <location>
        <begin position="50"/>
        <end position="77"/>
    </location>
</feature>
<sequence>ILLFIIIVVSCNVFGSLTMLIIEKRDDIATLQHLGARPALIRRIFFDEGWMIILLGAVIGLAVGIILCLIQQHVGVIRMPGSFVVEYYPVVIKPGDILITLAGIALIGLFITALPTRRTLSKIF</sequence>
<dbReference type="PANTHER" id="PTHR30489:SF0">
    <property type="entry name" value="LIPOPROTEIN-RELEASING SYSTEM TRANSMEMBRANE PROTEIN LOLE"/>
    <property type="match status" value="1"/>
</dbReference>
<name>A0A9D1J5Y8_9BACT</name>
<dbReference type="GO" id="GO:0098797">
    <property type="term" value="C:plasma membrane protein complex"/>
    <property type="evidence" value="ECO:0007669"/>
    <property type="project" value="TreeGrafter"/>
</dbReference>
<dbReference type="EMBL" id="DVHI01000014">
    <property type="protein sequence ID" value="HIR62065.1"/>
    <property type="molecule type" value="Genomic_DNA"/>
</dbReference>
<feature type="transmembrane region" description="Helical" evidence="7">
    <location>
        <begin position="97"/>
        <end position="114"/>
    </location>
</feature>
<keyword evidence="5 7" id="KW-1133">Transmembrane helix</keyword>